<dbReference type="InterPro" id="IPR050256">
    <property type="entry name" value="Glycosyltransferase_2"/>
</dbReference>
<reference evidence="3" key="1">
    <citation type="submission" date="2018-10" db="EMBL/GenBank/DDBJ databases">
        <authorList>
            <person name="Peiro R."/>
            <person name="Begona"/>
            <person name="Cbmso G."/>
            <person name="Lopez M."/>
            <person name="Gonzalez S."/>
            <person name="Sacristan E."/>
            <person name="Castillo E."/>
        </authorList>
    </citation>
    <scope>NUCLEOTIDE SEQUENCE [LARGE SCALE GENOMIC DNA]</scope>
</reference>
<dbReference type="SUPFAM" id="SSF53448">
    <property type="entry name" value="Nucleotide-diphospho-sugar transferases"/>
    <property type="match status" value="1"/>
</dbReference>
<protein>
    <submittedName>
        <fullName evidence="2">Polyprenol monophosphomannose synthase</fullName>
    </submittedName>
</protein>
<dbReference type="OrthoDB" id="3177103at2"/>
<dbReference type="CDD" id="cd04179">
    <property type="entry name" value="DPM_DPG-synthase_like"/>
    <property type="match status" value="1"/>
</dbReference>
<dbReference type="InterPro" id="IPR001173">
    <property type="entry name" value="Glyco_trans_2-like"/>
</dbReference>
<dbReference type="Gene3D" id="3.90.550.10">
    <property type="entry name" value="Spore Coat Polysaccharide Biosynthesis Protein SpsA, Chain A"/>
    <property type="match status" value="1"/>
</dbReference>
<evidence type="ECO:0000313" key="2">
    <source>
        <dbReference type="EMBL" id="VCU06632.1"/>
    </source>
</evidence>
<dbReference type="EMBL" id="UWOC01000111">
    <property type="protein sequence ID" value="VCU06632.1"/>
    <property type="molecule type" value="Genomic_DNA"/>
</dbReference>
<evidence type="ECO:0000259" key="1">
    <source>
        <dbReference type="Pfam" id="PF00535"/>
    </source>
</evidence>
<dbReference type="RefSeq" id="WP_129608259.1">
    <property type="nucleotide sequence ID" value="NZ_UWOC01000111.1"/>
</dbReference>
<sequence>MPPHNPSVVVVIAAYNEASVIADVVADVVEAGYRVVVVDDGSRDGTGPLARAAGATVVTHPINLGQGAALQTGFDWALAHDADAVVTFDADGQHRVADIARLVDTLRSRAVDYALGSRFLGSTVALPTSRRLLLAAATTFTRITTGLAVTDTHNGLRAMTRRGAARLRLRQNRMAHASEILHQIARLGLPWTETPVTIEYSAYSLAKGQRMGDALTILVDLFAHRMHR</sequence>
<comment type="caution">
    <text evidence="2">The sequence shown here is derived from an EMBL/GenBank/DDBJ whole genome shotgun (WGS) entry which is preliminary data.</text>
</comment>
<evidence type="ECO:0000313" key="3">
    <source>
        <dbReference type="Proteomes" id="UP000289200"/>
    </source>
</evidence>
<dbReference type="Pfam" id="PF00535">
    <property type="entry name" value="Glycos_transf_2"/>
    <property type="match status" value="1"/>
</dbReference>
<dbReference type="Proteomes" id="UP000289200">
    <property type="component" value="Unassembled WGS sequence"/>
</dbReference>
<feature type="domain" description="Glycosyltransferase 2-like" evidence="1">
    <location>
        <begin position="10"/>
        <end position="161"/>
    </location>
</feature>
<accession>A0A447CN94</accession>
<dbReference type="PANTHER" id="PTHR48090:SF7">
    <property type="entry name" value="RFBJ PROTEIN"/>
    <property type="match status" value="1"/>
</dbReference>
<dbReference type="PANTHER" id="PTHR48090">
    <property type="entry name" value="UNDECAPRENYL-PHOSPHATE 4-DEOXY-4-FORMAMIDO-L-ARABINOSE TRANSFERASE-RELATED"/>
    <property type="match status" value="1"/>
</dbReference>
<gene>
    <name evidence="2" type="primary">ppm1</name>
    <name evidence="2" type="ORF">RHODGE_RHODGE_01279</name>
</gene>
<keyword evidence="3" id="KW-1185">Reference proteome</keyword>
<proteinExistence type="predicted"/>
<name>A0A447CN94_9BRAD</name>
<organism evidence="2 3">
    <name type="scientific">Rhodoplanes serenus</name>
    <dbReference type="NCBI Taxonomy" id="200615"/>
    <lineage>
        <taxon>Bacteria</taxon>
        <taxon>Pseudomonadati</taxon>
        <taxon>Pseudomonadota</taxon>
        <taxon>Alphaproteobacteria</taxon>
        <taxon>Hyphomicrobiales</taxon>
        <taxon>Nitrobacteraceae</taxon>
        <taxon>Rhodoplanes</taxon>
    </lineage>
</organism>
<dbReference type="AlphaFoldDB" id="A0A447CN94"/>
<dbReference type="InterPro" id="IPR029044">
    <property type="entry name" value="Nucleotide-diphossugar_trans"/>
</dbReference>